<dbReference type="EMBL" id="CP144751">
    <property type="protein sequence ID" value="WVZ83243.1"/>
    <property type="molecule type" value="Genomic_DNA"/>
</dbReference>
<organism evidence="1 2">
    <name type="scientific">Paspalum notatum var. saurae</name>
    <dbReference type="NCBI Taxonomy" id="547442"/>
    <lineage>
        <taxon>Eukaryota</taxon>
        <taxon>Viridiplantae</taxon>
        <taxon>Streptophyta</taxon>
        <taxon>Embryophyta</taxon>
        <taxon>Tracheophyta</taxon>
        <taxon>Spermatophyta</taxon>
        <taxon>Magnoliopsida</taxon>
        <taxon>Liliopsida</taxon>
        <taxon>Poales</taxon>
        <taxon>Poaceae</taxon>
        <taxon>PACMAD clade</taxon>
        <taxon>Panicoideae</taxon>
        <taxon>Andropogonodae</taxon>
        <taxon>Paspaleae</taxon>
        <taxon>Paspalinae</taxon>
        <taxon>Paspalum</taxon>
    </lineage>
</organism>
<dbReference type="AlphaFoldDB" id="A0AAQ3U0Y7"/>
<gene>
    <name evidence="1" type="ORF">U9M48_030411</name>
</gene>
<accession>A0AAQ3U0Y7</accession>
<sequence>MPHRLANERCRWSGWTGSKCRLSTGLGASVAANIGAATADRLGRGRGNAASGTGACHQDAHFYSLADACFNMGQLWATLTTSETIFKAKEIVDAYWNYCYDGGFKLGLAYAEETLKPGLAETSLLGD</sequence>
<keyword evidence="2" id="KW-1185">Reference proteome</keyword>
<name>A0AAQ3U0Y7_PASNO</name>
<evidence type="ECO:0000313" key="1">
    <source>
        <dbReference type="EMBL" id="WVZ83243.1"/>
    </source>
</evidence>
<evidence type="ECO:0000313" key="2">
    <source>
        <dbReference type="Proteomes" id="UP001341281"/>
    </source>
</evidence>
<proteinExistence type="predicted"/>
<dbReference type="Proteomes" id="UP001341281">
    <property type="component" value="Chromosome 07"/>
</dbReference>
<reference evidence="1 2" key="1">
    <citation type="submission" date="2024-02" db="EMBL/GenBank/DDBJ databases">
        <title>High-quality chromosome-scale genome assembly of Pensacola bahiagrass (Paspalum notatum Flugge var. saurae).</title>
        <authorList>
            <person name="Vega J.M."/>
            <person name="Podio M."/>
            <person name="Orjuela J."/>
            <person name="Siena L.A."/>
            <person name="Pessino S.C."/>
            <person name="Combes M.C."/>
            <person name="Mariac C."/>
            <person name="Albertini E."/>
            <person name="Pupilli F."/>
            <person name="Ortiz J.P.A."/>
            <person name="Leblanc O."/>
        </authorList>
    </citation>
    <scope>NUCLEOTIDE SEQUENCE [LARGE SCALE GENOMIC DNA]</scope>
    <source>
        <strain evidence="1">R1</strain>
        <tissue evidence="1">Leaf</tissue>
    </source>
</reference>
<protein>
    <submittedName>
        <fullName evidence="1">Uncharacterized protein</fullName>
    </submittedName>
</protein>